<accession>A0AAP9RF97</accession>
<feature type="domain" description="Cysteine-rich CPCC" evidence="2">
    <location>
        <begin position="3"/>
        <end position="74"/>
    </location>
</feature>
<name>A0AAP9RF97_CLOBU</name>
<dbReference type="Proteomes" id="UP000515243">
    <property type="component" value="Chromosome 1"/>
</dbReference>
<evidence type="ECO:0000313" key="4">
    <source>
        <dbReference type="Proteomes" id="UP000515243"/>
    </source>
</evidence>
<sequence>MKTCPCCGYKTLDDGSIYDICDICFWEDDIVQFNNPDYEGGANTISLRQAQRNFIEFGACDEKSLNSVRKPNENDVKDKQWKPVGER</sequence>
<dbReference type="RefSeq" id="WP_035761932.1">
    <property type="nucleotide sequence ID" value="NZ_AP019716.1"/>
</dbReference>
<evidence type="ECO:0000313" key="3">
    <source>
        <dbReference type="EMBL" id="QMW91594.1"/>
    </source>
</evidence>
<protein>
    <recommendedName>
        <fullName evidence="2">Cysteine-rich CPCC domain-containing protein</fullName>
    </recommendedName>
</protein>
<dbReference type="Pfam" id="PF14206">
    <property type="entry name" value="Cys_rich_CPCC"/>
    <property type="match status" value="1"/>
</dbReference>
<dbReference type="GeneID" id="92944827"/>
<gene>
    <name evidence="3" type="ORF">FF104_11635</name>
</gene>
<dbReference type="EMBL" id="CP040626">
    <property type="protein sequence ID" value="QMW91594.1"/>
    <property type="molecule type" value="Genomic_DNA"/>
</dbReference>
<dbReference type="AlphaFoldDB" id="A0AAP9RF97"/>
<feature type="region of interest" description="Disordered" evidence="1">
    <location>
        <begin position="66"/>
        <end position="87"/>
    </location>
</feature>
<dbReference type="InterPro" id="IPR025983">
    <property type="entry name" value="Cys_rich_CPCC"/>
</dbReference>
<evidence type="ECO:0000256" key="1">
    <source>
        <dbReference type="SAM" id="MobiDB-lite"/>
    </source>
</evidence>
<organism evidence="3 4">
    <name type="scientific">Clostridium butyricum</name>
    <dbReference type="NCBI Taxonomy" id="1492"/>
    <lineage>
        <taxon>Bacteria</taxon>
        <taxon>Bacillati</taxon>
        <taxon>Bacillota</taxon>
        <taxon>Clostridia</taxon>
        <taxon>Eubacteriales</taxon>
        <taxon>Clostridiaceae</taxon>
        <taxon>Clostridium</taxon>
    </lineage>
</organism>
<evidence type="ECO:0000259" key="2">
    <source>
        <dbReference type="Pfam" id="PF14206"/>
    </source>
</evidence>
<proteinExistence type="predicted"/>
<reference evidence="3 4" key="1">
    <citation type="submission" date="2019-05" db="EMBL/GenBank/DDBJ databases">
        <authorList>
            <person name="Schori C."/>
            <person name="Ahrens C."/>
        </authorList>
    </citation>
    <scope>NUCLEOTIDE SEQUENCE [LARGE SCALE GENOMIC DNA]</scope>
    <source>
        <strain evidence="3 4">DSM 10702</strain>
    </source>
</reference>